<reference evidence="1" key="1">
    <citation type="submission" date="2019-11" db="EMBL/GenBank/DDBJ databases">
        <authorList>
            <person name="Feng L."/>
        </authorList>
    </citation>
    <scope>NUCLEOTIDE SEQUENCE</scope>
    <source>
        <strain evidence="1">AcaccaeLFYP115</strain>
    </source>
</reference>
<dbReference type="EMBL" id="CACRSQ010000002">
    <property type="protein sequence ID" value="VYS76543.1"/>
    <property type="molecule type" value="Genomic_DNA"/>
</dbReference>
<dbReference type="GeneID" id="69468465"/>
<name>A0A6N2R638_9FIRM</name>
<dbReference type="AlphaFoldDB" id="A0A6N2R638"/>
<evidence type="ECO:0000313" key="1">
    <source>
        <dbReference type="EMBL" id="VYS76543.1"/>
    </source>
</evidence>
<organism evidence="1">
    <name type="scientific">Anaerostipes caccae</name>
    <dbReference type="NCBI Taxonomy" id="105841"/>
    <lineage>
        <taxon>Bacteria</taxon>
        <taxon>Bacillati</taxon>
        <taxon>Bacillota</taxon>
        <taxon>Clostridia</taxon>
        <taxon>Lachnospirales</taxon>
        <taxon>Lachnospiraceae</taxon>
        <taxon>Anaerostipes</taxon>
    </lineage>
</organism>
<gene>
    <name evidence="1" type="ORF">ACLFYP115_00309</name>
</gene>
<proteinExistence type="predicted"/>
<dbReference type="RefSeq" id="WP_006565597.1">
    <property type="nucleotide sequence ID" value="NZ_BAABRZ010000005.1"/>
</dbReference>
<sequence>MKQKTKRILSILVILSIFLVIGLTLFCAFTGNGAFYGMLALMFFYPLLLWVLIFLYKKNKD</sequence>
<accession>A0A6N2R638</accession>
<protein>
    <submittedName>
        <fullName evidence="1">Uncharacterized protein</fullName>
    </submittedName>
</protein>